<protein>
    <submittedName>
        <fullName evidence="1">Acyl carrier protein</fullName>
    </submittedName>
</protein>
<dbReference type="Gene3D" id="1.10.1200.10">
    <property type="entry name" value="ACP-like"/>
    <property type="match status" value="1"/>
</dbReference>
<evidence type="ECO:0000313" key="1">
    <source>
        <dbReference type="EMBL" id="AZS82973.1"/>
    </source>
</evidence>
<dbReference type="Proteomes" id="UP000271291">
    <property type="component" value="Chromosome"/>
</dbReference>
<keyword evidence="4" id="KW-1185">Reference proteome</keyword>
<organism evidence="1 3">
    <name type="scientific">Streptomyces griseoviridis</name>
    <dbReference type="NCBI Taxonomy" id="45398"/>
    <lineage>
        <taxon>Bacteria</taxon>
        <taxon>Bacillati</taxon>
        <taxon>Actinomycetota</taxon>
        <taxon>Actinomycetes</taxon>
        <taxon>Kitasatosporales</taxon>
        <taxon>Streptomycetaceae</taxon>
        <taxon>Streptomyces</taxon>
    </lineage>
</organism>
<dbReference type="OrthoDB" id="4128649at2"/>
<evidence type="ECO:0000313" key="4">
    <source>
        <dbReference type="Proteomes" id="UP000501753"/>
    </source>
</evidence>
<reference evidence="1 3" key="2">
    <citation type="submission" date="2018-12" db="EMBL/GenBank/DDBJ databases">
        <title>Streptomyces griseoviridis F1-27 complete genome.</title>
        <authorList>
            <person name="Mariita R.M."/>
            <person name="Sello J.K."/>
        </authorList>
    </citation>
    <scope>NUCLEOTIDE SEQUENCE [LARGE SCALE GENOMIC DNA]</scope>
    <source>
        <strain evidence="1 3">F1-27</strain>
    </source>
</reference>
<dbReference type="Proteomes" id="UP000501753">
    <property type="component" value="Chromosome"/>
</dbReference>
<dbReference type="SUPFAM" id="SSF47336">
    <property type="entry name" value="ACP-like"/>
    <property type="match status" value="1"/>
</dbReference>
<proteinExistence type="predicted"/>
<dbReference type="InterPro" id="IPR036736">
    <property type="entry name" value="ACP-like_sf"/>
</dbReference>
<name>A0A3Q9KRZ6_STRGD</name>
<evidence type="ECO:0000313" key="2">
    <source>
        <dbReference type="EMBL" id="QCN90176.1"/>
    </source>
</evidence>
<accession>A0A3Q9KRZ6</accession>
<sequence>MTAESALPAEPAQLALDAHLFDCVQVNLAAAAERWHGPGTGLRLGARLRFDPRVGPSGLPTVESGPATQLALAETTLGITARPGRAVRVEELTPGEGCFVLADAYHLPWVPYHRQQHIEHSFLLVAADATTVTVEDHYHNETPWGSARPGTWRLTRTQAAALPECTLAVELAPDTLPPRPAPAVDPVTGAQEYAHAYAAHPDRAAALRQLTLETWLLARSRALHAAWLGRYRTVGPRATEQVAAWRALAEQTYLASRRVARGRPEPSGLTDRLADLLRTDPDAFTAPAAPTAPAAASPESGAAADRLAVAATAARVLDTTPHTLLAGTRFNDVPGFSSFRLAELIDRLEDDLGVEFDSDDLTPENFQDVDAVCRIARWTAPLGAQDDPARREA</sequence>
<evidence type="ECO:0000313" key="3">
    <source>
        <dbReference type="Proteomes" id="UP000271291"/>
    </source>
</evidence>
<gene>
    <name evidence="2" type="ORF">DDJ31_38690</name>
    <name evidence="1" type="ORF">ELQ87_00670</name>
</gene>
<dbReference type="EMBL" id="CP029078">
    <property type="protein sequence ID" value="QCN90176.1"/>
    <property type="molecule type" value="Genomic_DNA"/>
</dbReference>
<reference evidence="2 4" key="1">
    <citation type="submission" date="2018-04" db="EMBL/GenBank/DDBJ databases">
        <title>Complete genome sequences of Streptomyces griseoviridis K61 and characterization of antagonistic properties of biological control agents.</title>
        <authorList>
            <person name="Mariita R.M."/>
            <person name="Sello J.K."/>
        </authorList>
    </citation>
    <scope>NUCLEOTIDE SEQUENCE [LARGE SCALE GENOMIC DNA]</scope>
    <source>
        <strain evidence="2 4">K61</strain>
    </source>
</reference>
<dbReference type="KEGG" id="sgd:ELQ87_00670"/>
<dbReference type="RefSeq" id="WP_127175889.1">
    <property type="nucleotide sequence ID" value="NZ_CP029078.1"/>
</dbReference>
<dbReference type="AlphaFoldDB" id="A0A3Q9KRZ6"/>
<dbReference type="EMBL" id="CP034687">
    <property type="protein sequence ID" value="AZS82973.1"/>
    <property type="molecule type" value="Genomic_DNA"/>
</dbReference>